<proteinExistence type="predicted"/>
<feature type="transmembrane region" description="Helical" evidence="1">
    <location>
        <begin position="52"/>
        <end position="70"/>
    </location>
</feature>
<dbReference type="Proteomes" id="UP000254492">
    <property type="component" value="Unassembled WGS sequence"/>
</dbReference>
<comment type="caution">
    <text evidence="3">The sequence shown here is derived from an EMBL/GenBank/DDBJ whole genome shotgun (WGS) entry which is preliminary data.</text>
</comment>
<feature type="transmembrane region" description="Helical" evidence="1">
    <location>
        <begin position="82"/>
        <end position="100"/>
    </location>
</feature>
<dbReference type="Pfam" id="PF01757">
    <property type="entry name" value="Acyl_transf_3"/>
    <property type="match status" value="1"/>
</dbReference>
<evidence type="ECO:0000256" key="1">
    <source>
        <dbReference type="SAM" id="Phobius"/>
    </source>
</evidence>
<feature type="transmembrane region" description="Helical" evidence="1">
    <location>
        <begin position="168"/>
        <end position="186"/>
    </location>
</feature>
<protein>
    <recommendedName>
        <fullName evidence="2">Acyltransferase 3 domain-containing protein</fullName>
    </recommendedName>
</protein>
<keyword evidence="4" id="KW-1185">Reference proteome</keyword>
<keyword evidence="1" id="KW-1133">Transmembrane helix</keyword>
<dbReference type="PANTHER" id="PTHR37312:SF1">
    <property type="entry name" value="MEMBRANE-BOUND ACYLTRANSFERASE YKRP-RELATED"/>
    <property type="match status" value="1"/>
</dbReference>
<feature type="transmembrane region" description="Helical" evidence="1">
    <location>
        <begin position="255"/>
        <end position="275"/>
    </location>
</feature>
<evidence type="ECO:0000259" key="2">
    <source>
        <dbReference type="Pfam" id="PF01757"/>
    </source>
</evidence>
<dbReference type="EMBL" id="QRAY01000003">
    <property type="protein sequence ID" value="RDS60028.1"/>
    <property type="molecule type" value="Genomic_DNA"/>
</dbReference>
<keyword evidence="1" id="KW-0812">Transmembrane</keyword>
<reference evidence="3 4" key="1">
    <citation type="submission" date="2018-07" db="EMBL/GenBank/DDBJ databases">
        <title>Genome-based reclassification of Weissella jogaejeotgali as Weissella thailandensis.</title>
        <authorList>
            <person name="Chun J."/>
            <person name="Kim B.-Y."/>
            <person name="Kwak M.-J."/>
        </authorList>
    </citation>
    <scope>NUCLEOTIDE SEQUENCE [LARGE SCALE GENOMIC DNA]</scope>
    <source>
        <strain evidence="3 4">KCTC 3751</strain>
    </source>
</reference>
<feature type="transmembrane region" description="Helical" evidence="1">
    <location>
        <begin position="143"/>
        <end position="161"/>
    </location>
</feature>
<gene>
    <name evidence="3" type="ORF">DWV05_01935</name>
</gene>
<accession>A0ABX9I5M1</accession>
<feature type="transmembrane region" description="Helical" evidence="1">
    <location>
        <begin position="327"/>
        <end position="349"/>
    </location>
</feature>
<dbReference type="InterPro" id="IPR002656">
    <property type="entry name" value="Acyl_transf_3_dom"/>
</dbReference>
<dbReference type="InterPro" id="IPR052734">
    <property type="entry name" value="Nod_factor_acetyltransferase"/>
</dbReference>
<sequence>MIILFLVILFQKGNYMTASKRNLSFDIARAIAIYLVIIGHSMTGLWDTWQSNFIFAANLPIFFIISGYFYHSKRIKDVVQTGVNTLLIPFFIVTLLYITLRTALGEIAQHVHYLNFQTLIPLIYGNGATGQSPFGFELRSHAGAVWFLPTMFLANIIFHWLMKSNKEIIRFMIVIILFGLGYSLAQVAYFPWSLQAALEVPIYYLFGYWLAKLIKHHSQKTIFANPYILLVSLICWMLSATSGSYELNRGLADNMFIAVLGGFGSAIVLLGIAFFIEKHWHQIAKGLSYVGQYSLVLLCVHSLDIGLLDTEAMNFLASQAWFSDYSLFAYLGLMLLRILYTTCFTWILLKIKFIYNLLVDRNFPLQKA</sequence>
<feature type="transmembrane region" description="Helical" evidence="1">
    <location>
        <begin position="287"/>
        <end position="307"/>
    </location>
</feature>
<feature type="transmembrane region" description="Helical" evidence="1">
    <location>
        <begin position="223"/>
        <end position="243"/>
    </location>
</feature>
<feature type="transmembrane region" description="Helical" evidence="1">
    <location>
        <begin position="192"/>
        <end position="211"/>
    </location>
</feature>
<name>A0ABX9I5M1_9LACO</name>
<evidence type="ECO:0000313" key="4">
    <source>
        <dbReference type="Proteomes" id="UP000254492"/>
    </source>
</evidence>
<dbReference type="PANTHER" id="PTHR37312">
    <property type="entry name" value="MEMBRANE-BOUND ACYLTRANSFERASE YKRP-RELATED"/>
    <property type="match status" value="1"/>
</dbReference>
<feature type="transmembrane region" description="Helical" evidence="1">
    <location>
        <begin position="27"/>
        <end position="46"/>
    </location>
</feature>
<organism evidence="3 4">
    <name type="scientific">Weissella thailandensis</name>
    <dbReference type="NCBI Taxonomy" id="89061"/>
    <lineage>
        <taxon>Bacteria</taxon>
        <taxon>Bacillati</taxon>
        <taxon>Bacillota</taxon>
        <taxon>Bacilli</taxon>
        <taxon>Lactobacillales</taxon>
        <taxon>Lactobacillaceae</taxon>
        <taxon>Weissella</taxon>
    </lineage>
</organism>
<feature type="domain" description="Acyltransferase 3" evidence="2">
    <location>
        <begin position="23"/>
        <end position="347"/>
    </location>
</feature>
<evidence type="ECO:0000313" key="3">
    <source>
        <dbReference type="EMBL" id="RDS60028.1"/>
    </source>
</evidence>
<keyword evidence="1" id="KW-0472">Membrane</keyword>